<keyword evidence="7" id="KW-1185">Reference proteome</keyword>
<evidence type="ECO:0000256" key="3">
    <source>
        <dbReference type="ARBA" id="ARBA00022525"/>
    </source>
</evidence>
<organism evidence="6 7">
    <name type="scientific">Larinioides sclopetarius</name>
    <dbReference type="NCBI Taxonomy" id="280406"/>
    <lineage>
        <taxon>Eukaryota</taxon>
        <taxon>Metazoa</taxon>
        <taxon>Ecdysozoa</taxon>
        <taxon>Arthropoda</taxon>
        <taxon>Chelicerata</taxon>
        <taxon>Arachnida</taxon>
        <taxon>Araneae</taxon>
        <taxon>Araneomorphae</taxon>
        <taxon>Entelegynae</taxon>
        <taxon>Araneoidea</taxon>
        <taxon>Araneidae</taxon>
        <taxon>Larinioides</taxon>
    </lineage>
</organism>
<sequence length="248" mass="27695">KIEDKMLELYKYNVIIVDWTKYNQPPYIQAAVNTLQIGHKLATLIRFLENNKGVDPKNVHLIGHSLGAHVSGVAGDQIPNIGRITGLDPAAPLFYPSTYLHRLTQSDADFVDIIHSSNLIFGFGIEDPIGDIDFYPNGGESQPKCQIDEEKFENRKDVITYLISKACNHNASILYFLHSIDTNECIFRATKCGSYRNFQEGICSMDSSPKEKMGLPAVPVPGLPPKSKFYLRTSASPPYCLQDDSDLQ</sequence>
<dbReference type="Proteomes" id="UP001497382">
    <property type="component" value="Unassembled WGS sequence"/>
</dbReference>
<name>A0AAV2B2N2_9ARAC</name>
<gene>
    <name evidence="6" type="ORF">LARSCL_LOCUS15946</name>
</gene>
<dbReference type="Gene3D" id="3.40.50.1820">
    <property type="entry name" value="alpha/beta hydrolase"/>
    <property type="match status" value="1"/>
</dbReference>
<dbReference type="InterPro" id="IPR029058">
    <property type="entry name" value="AB_hydrolase_fold"/>
</dbReference>
<dbReference type="InterPro" id="IPR000734">
    <property type="entry name" value="TAG_lipase"/>
</dbReference>
<feature type="non-terminal residue" evidence="6">
    <location>
        <position position="1"/>
    </location>
</feature>
<dbReference type="EMBL" id="CAXIEN010000249">
    <property type="protein sequence ID" value="CAL1289443.1"/>
    <property type="molecule type" value="Genomic_DNA"/>
</dbReference>
<dbReference type="GO" id="GO:0016298">
    <property type="term" value="F:lipase activity"/>
    <property type="evidence" value="ECO:0007669"/>
    <property type="project" value="InterPro"/>
</dbReference>
<keyword evidence="3" id="KW-0964">Secreted</keyword>
<dbReference type="InterPro" id="IPR013818">
    <property type="entry name" value="Lipase"/>
</dbReference>
<proteinExistence type="inferred from homology"/>
<evidence type="ECO:0000256" key="4">
    <source>
        <dbReference type="RuleBase" id="RU004262"/>
    </source>
</evidence>
<accession>A0AAV2B2N2</accession>
<comment type="subcellular location">
    <subcellularLocation>
        <location evidence="1">Secreted</location>
    </subcellularLocation>
</comment>
<evidence type="ECO:0000259" key="5">
    <source>
        <dbReference type="Pfam" id="PF00151"/>
    </source>
</evidence>
<dbReference type="AlphaFoldDB" id="A0AAV2B2N2"/>
<dbReference type="PANTHER" id="PTHR11610">
    <property type="entry name" value="LIPASE"/>
    <property type="match status" value="1"/>
</dbReference>
<dbReference type="GO" id="GO:0005615">
    <property type="term" value="C:extracellular space"/>
    <property type="evidence" value="ECO:0007669"/>
    <property type="project" value="TreeGrafter"/>
</dbReference>
<feature type="domain" description="Lipase" evidence="5">
    <location>
        <begin position="5"/>
        <end position="239"/>
    </location>
</feature>
<evidence type="ECO:0000256" key="2">
    <source>
        <dbReference type="ARBA" id="ARBA00010701"/>
    </source>
</evidence>
<evidence type="ECO:0000256" key="1">
    <source>
        <dbReference type="ARBA" id="ARBA00004613"/>
    </source>
</evidence>
<protein>
    <recommendedName>
        <fullName evidence="5">Lipase domain-containing protein</fullName>
    </recommendedName>
</protein>
<dbReference type="SUPFAM" id="SSF53474">
    <property type="entry name" value="alpha/beta-Hydrolases"/>
    <property type="match status" value="1"/>
</dbReference>
<comment type="caution">
    <text evidence="6">The sequence shown here is derived from an EMBL/GenBank/DDBJ whole genome shotgun (WGS) entry which is preliminary data.</text>
</comment>
<evidence type="ECO:0000313" key="7">
    <source>
        <dbReference type="Proteomes" id="UP001497382"/>
    </source>
</evidence>
<reference evidence="6 7" key="1">
    <citation type="submission" date="2024-04" db="EMBL/GenBank/DDBJ databases">
        <authorList>
            <person name="Rising A."/>
            <person name="Reimegard J."/>
            <person name="Sonavane S."/>
            <person name="Akerstrom W."/>
            <person name="Nylinder S."/>
            <person name="Hedman E."/>
            <person name="Kallberg Y."/>
        </authorList>
    </citation>
    <scope>NUCLEOTIDE SEQUENCE [LARGE SCALE GENOMIC DNA]</scope>
</reference>
<dbReference type="Pfam" id="PF00151">
    <property type="entry name" value="Lipase"/>
    <property type="match status" value="1"/>
</dbReference>
<dbReference type="PRINTS" id="PR00821">
    <property type="entry name" value="TAGLIPASE"/>
</dbReference>
<dbReference type="GO" id="GO:0016042">
    <property type="term" value="P:lipid catabolic process"/>
    <property type="evidence" value="ECO:0007669"/>
    <property type="project" value="TreeGrafter"/>
</dbReference>
<evidence type="ECO:0000313" key="6">
    <source>
        <dbReference type="EMBL" id="CAL1289443.1"/>
    </source>
</evidence>
<comment type="similarity">
    <text evidence="2 4">Belongs to the AB hydrolase superfamily. Lipase family.</text>
</comment>